<organism evidence="8 9">
    <name type="scientific">Edaphobacter acidisoli</name>
    <dbReference type="NCBI Taxonomy" id="2040573"/>
    <lineage>
        <taxon>Bacteria</taxon>
        <taxon>Pseudomonadati</taxon>
        <taxon>Acidobacteriota</taxon>
        <taxon>Terriglobia</taxon>
        <taxon>Terriglobales</taxon>
        <taxon>Acidobacteriaceae</taxon>
        <taxon>Edaphobacter</taxon>
    </lineage>
</organism>
<dbReference type="GO" id="GO:0015344">
    <property type="term" value="F:siderophore uptake transmembrane transporter activity"/>
    <property type="evidence" value="ECO:0007669"/>
    <property type="project" value="TreeGrafter"/>
</dbReference>
<dbReference type="SUPFAM" id="SSF49464">
    <property type="entry name" value="Carboxypeptidase regulatory domain-like"/>
    <property type="match status" value="1"/>
</dbReference>
<evidence type="ECO:0000259" key="7">
    <source>
        <dbReference type="Pfam" id="PF25183"/>
    </source>
</evidence>
<evidence type="ECO:0000313" key="8">
    <source>
        <dbReference type="EMBL" id="GGA73103.1"/>
    </source>
</evidence>
<dbReference type="Gene3D" id="2.60.40.1120">
    <property type="entry name" value="Carboxypeptidase-like, regulatory domain"/>
    <property type="match status" value="1"/>
</dbReference>
<dbReference type="InterPro" id="IPR057601">
    <property type="entry name" value="Oar-like_b-barrel"/>
</dbReference>
<dbReference type="PANTHER" id="PTHR30069">
    <property type="entry name" value="TONB-DEPENDENT OUTER MEMBRANE RECEPTOR"/>
    <property type="match status" value="1"/>
</dbReference>
<proteinExistence type="predicted"/>
<dbReference type="SUPFAM" id="SSF56935">
    <property type="entry name" value="Porins"/>
    <property type="match status" value="1"/>
</dbReference>
<keyword evidence="5" id="KW-0472">Membrane</keyword>
<evidence type="ECO:0000256" key="3">
    <source>
        <dbReference type="ARBA" id="ARBA00022452"/>
    </source>
</evidence>
<feature type="domain" description="TonB-dependent transporter Oar-like beta-barrel" evidence="7">
    <location>
        <begin position="286"/>
        <end position="1160"/>
    </location>
</feature>
<accession>A0A916RWT9</accession>
<dbReference type="AlphaFoldDB" id="A0A916RWT9"/>
<dbReference type="Pfam" id="PF25183">
    <property type="entry name" value="OMP_b-brl_4"/>
    <property type="match status" value="1"/>
</dbReference>
<reference evidence="8" key="2">
    <citation type="submission" date="2020-09" db="EMBL/GenBank/DDBJ databases">
        <authorList>
            <person name="Sun Q."/>
            <person name="Zhou Y."/>
        </authorList>
    </citation>
    <scope>NUCLEOTIDE SEQUENCE</scope>
    <source>
        <strain evidence="8">CGMCC 1.15447</strain>
    </source>
</reference>
<dbReference type="GO" id="GO:0009279">
    <property type="term" value="C:cell outer membrane"/>
    <property type="evidence" value="ECO:0007669"/>
    <property type="project" value="UniProtKB-SubCell"/>
</dbReference>
<keyword evidence="4" id="KW-0812">Transmembrane</keyword>
<dbReference type="InterPro" id="IPR039426">
    <property type="entry name" value="TonB-dep_rcpt-like"/>
</dbReference>
<evidence type="ECO:0000313" key="9">
    <source>
        <dbReference type="Proteomes" id="UP000648801"/>
    </source>
</evidence>
<dbReference type="Pfam" id="PF13620">
    <property type="entry name" value="CarboxypepD_reg"/>
    <property type="match status" value="1"/>
</dbReference>
<dbReference type="InterPro" id="IPR036942">
    <property type="entry name" value="Beta-barrel_TonB_sf"/>
</dbReference>
<keyword evidence="2" id="KW-0813">Transport</keyword>
<dbReference type="GO" id="GO:0044718">
    <property type="term" value="P:siderophore transmembrane transport"/>
    <property type="evidence" value="ECO:0007669"/>
    <property type="project" value="TreeGrafter"/>
</dbReference>
<comment type="caution">
    <text evidence="8">The sequence shown here is derived from an EMBL/GenBank/DDBJ whole genome shotgun (WGS) entry which is preliminary data.</text>
</comment>
<name>A0A916RWT9_9BACT</name>
<keyword evidence="9" id="KW-1185">Reference proteome</keyword>
<reference evidence="8" key="1">
    <citation type="journal article" date="2014" name="Int. J. Syst. Evol. Microbiol.">
        <title>Complete genome sequence of Corynebacterium casei LMG S-19264T (=DSM 44701T), isolated from a smear-ripened cheese.</title>
        <authorList>
            <consortium name="US DOE Joint Genome Institute (JGI-PGF)"/>
            <person name="Walter F."/>
            <person name="Albersmeier A."/>
            <person name="Kalinowski J."/>
            <person name="Ruckert C."/>
        </authorList>
    </citation>
    <scope>NUCLEOTIDE SEQUENCE</scope>
    <source>
        <strain evidence="8">CGMCC 1.15447</strain>
    </source>
</reference>
<evidence type="ECO:0000256" key="1">
    <source>
        <dbReference type="ARBA" id="ARBA00004571"/>
    </source>
</evidence>
<evidence type="ECO:0000256" key="6">
    <source>
        <dbReference type="ARBA" id="ARBA00023237"/>
    </source>
</evidence>
<comment type="subcellular location">
    <subcellularLocation>
        <location evidence="1">Cell outer membrane</location>
        <topology evidence="1">Multi-pass membrane protein</topology>
    </subcellularLocation>
</comment>
<evidence type="ECO:0000256" key="4">
    <source>
        <dbReference type="ARBA" id="ARBA00022692"/>
    </source>
</evidence>
<keyword evidence="3" id="KW-1134">Transmembrane beta strand</keyword>
<dbReference type="InterPro" id="IPR008969">
    <property type="entry name" value="CarboxyPept-like_regulatory"/>
</dbReference>
<dbReference type="Gene3D" id="2.40.170.20">
    <property type="entry name" value="TonB-dependent receptor, beta-barrel domain"/>
    <property type="match status" value="1"/>
</dbReference>
<evidence type="ECO:0000256" key="2">
    <source>
        <dbReference type="ARBA" id="ARBA00022448"/>
    </source>
</evidence>
<dbReference type="Proteomes" id="UP000648801">
    <property type="component" value="Unassembled WGS sequence"/>
</dbReference>
<keyword evidence="6" id="KW-0998">Cell outer membrane</keyword>
<sequence>MTDHDHCKKNMSSLVNTADFTEVQPFTMHPAADNRHKAQAGIVHSCAPWRILLLLAVTVGLVASASAQDFRASITGEVTDPSGAVIPHVAVIVFNVATHVQYSATTNGQGIYSILYVLPGMYTVTAKAGNFQTMVYHDVRLDSAQQFGLNITLQPGSVAQQVVVTAGAVDLDTVSATSGGVVDHTKVANMPSTGMMVWDDVSFAEGVKSASANVFNLTPRNNANLYAVSGAQTDENVFYMNGAPISDQGSWYFTPNMSSVQQMQTSAMPYDAEYGRTGGGVFSTNLKSGADAYHGSIYDYYGNRVLNATPWIDKLSGIPKPVDTRNTWGGEVGGPIRKDKTFFFFSYEGFHQEQPATPTDTVPTAAERSGNFTGTGYTIYDPLSTYCAQKNASGGCTLYARKSFPNDTIPAGEISPIGAAILAMYPQQNQPGLTKNYVITWPTNYEYEQFIGRIDQNFSENTRLYGIYTHEHDHAQNAGNGLTNEAWSGSTPVSSNYNIVLDLTHILSPTKVLDLKASYGHTSALTTTGNAVQSGFSASKLGFNMPAVGTTSHQNIAPSMTVTGGTNIFGNTASGTADADADFSGSITQLVGRHSLHYGFEFMDIQTAPTGVLGNPNGAFTFDQTYTQGNPLQATTGQGNVFADVLLGYPSSGSVSWNEPTFVTMHYYALYMQDNFKALPNLSLNLGLRWDLNTSPRDRHDRINAGFCFTCANPLSAQINYAKAPGLQNPLVGGLQFAGVNGQSSAPYQNHWNDWQPRVGFSWAALRDTVIRGGYGIYFPWAPLGVDNTGFSQTTPFVASLNGKLTPDTNLNSGTPYPGGAIAPSGAAAGLATNAGNGITFNDLNGKLRMTQHWSFGIQRRMPAGILFDVEYLGSSVHGISISTPLGVVSTALQQQCNTDLSVCNTNVANPFYGVLSSSTSLGASSTIPAWELMRAYPLFNGVTENRVPSGSSHYHGVDVRAERTVRNLDFVFNYYYSNWMDRLTYLNSGDFVDANPTKTLDPLDRRNYISLNMVYPLPSTGKHGFVGVLANDWVFASTVIWGTGNPLQLPSANFNAGTSGCSSYAPQGGQTRAHWFNNNESCWANLGPWQPRTTPLYVGFIRNPSYMVWNPALSKQFALPFREMTAQFRMESTNGANHPIWGAPNISPATPASFSPTTSWTGFGTLPNTPLPQERQIIASLRISF</sequence>
<gene>
    <name evidence="8" type="ORF">GCM10011507_25910</name>
</gene>
<evidence type="ECO:0000256" key="5">
    <source>
        <dbReference type="ARBA" id="ARBA00023136"/>
    </source>
</evidence>
<dbReference type="PANTHER" id="PTHR30069:SF46">
    <property type="entry name" value="OAR PROTEIN"/>
    <property type="match status" value="1"/>
</dbReference>
<protein>
    <recommendedName>
        <fullName evidence="7">TonB-dependent transporter Oar-like beta-barrel domain-containing protein</fullName>
    </recommendedName>
</protein>
<dbReference type="EMBL" id="BMJB01000001">
    <property type="protein sequence ID" value="GGA73103.1"/>
    <property type="molecule type" value="Genomic_DNA"/>
</dbReference>